<comment type="subcellular location">
    <subcellularLocation>
        <location evidence="1">Cell membrane</location>
        <topology evidence="1">Multi-pass membrane protein</topology>
    </subcellularLocation>
</comment>
<keyword evidence="3 8" id="KW-0812">Transmembrane</keyword>
<comment type="similarity">
    <text evidence="2">Belongs to the ABC transporter superfamily.</text>
</comment>
<reference evidence="11 12" key="1">
    <citation type="journal article" date="2012" name="J. Bacteriol.">
        <title>Complete genome sequence of Pelagibacterium halotolerans B2T.</title>
        <authorList>
            <person name="Huo Y.Y."/>
            <person name="Cheng H."/>
            <person name="Han X.F."/>
            <person name="Jiang X.W."/>
            <person name="Sun C."/>
            <person name="Zhang X.Q."/>
            <person name="Zhu X.F."/>
            <person name="Liu Y.F."/>
            <person name="Li P.F."/>
            <person name="Ni P.X."/>
            <person name="Wu M."/>
        </authorList>
    </citation>
    <scope>NUCLEOTIDE SEQUENCE [LARGE SCALE GENOMIC DNA]</scope>
    <source>
        <strain evidence="12">DSM 22347 / JCM 15775 / CGMCC 1.7692 / B2</strain>
    </source>
</reference>
<proteinExistence type="inferred from homology"/>
<dbReference type="EMBL" id="CP003075">
    <property type="protein sequence ID" value="AEQ52196.1"/>
    <property type="molecule type" value="Genomic_DNA"/>
</dbReference>
<dbReference type="PROSITE" id="PS50893">
    <property type="entry name" value="ABC_TRANSPORTER_2"/>
    <property type="match status" value="1"/>
</dbReference>
<dbReference type="SMART" id="SM00382">
    <property type="entry name" value="AAA"/>
    <property type="match status" value="1"/>
</dbReference>
<keyword evidence="4" id="KW-0547">Nucleotide-binding</keyword>
<dbReference type="GO" id="GO:0016887">
    <property type="term" value="F:ATP hydrolysis activity"/>
    <property type="evidence" value="ECO:0007669"/>
    <property type="project" value="InterPro"/>
</dbReference>
<evidence type="ECO:0000256" key="5">
    <source>
        <dbReference type="ARBA" id="ARBA00022840"/>
    </source>
</evidence>
<organism evidence="11 12">
    <name type="scientific">Pelagibacterium halotolerans (strain DSM 22347 / JCM 15775 / CGMCC 1.7692 / B2)</name>
    <dbReference type="NCBI Taxonomy" id="1082931"/>
    <lineage>
        <taxon>Bacteria</taxon>
        <taxon>Pseudomonadati</taxon>
        <taxon>Pseudomonadota</taxon>
        <taxon>Alphaproteobacteria</taxon>
        <taxon>Hyphomicrobiales</taxon>
        <taxon>Devosiaceae</taxon>
        <taxon>Pelagibacterium</taxon>
    </lineage>
</organism>
<evidence type="ECO:0000259" key="9">
    <source>
        <dbReference type="PROSITE" id="PS50893"/>
    </source>
</evidence>
<evidence type="ECO:0000256" key="3">
    <source>
        <dbReference type="ARBA" id="ARBA00022692"/>
    </source>
</evidence>
<dbReference type="STRING" id="1082931.KKY_2187"/>
<sequence>MRFDLALVSPPLKSIMGKYLRSARGILALVVLLTVLGTLTTIAAPFVFSRLIDRLDPANFAQPLVWGFMGYAALMGAAFMIQRMSSFLTFMTSESLNFVTSTAFFERIAGKASGFFLDHNPVEIETAQHRGLEALNIVVQFSLAALLPGGLQVILSLVMLGTVLSPDIALIVVAYGIAYIALVARATRKTRSHLDEAIEHSQASSRFIGNAISSMDTLRQFSSARWMIGQFTTRQHSAHQAWRRYAMTHVRYALLFGLALAVQFALTLWLLVPRVAQSSLSVGDLVLFNSLLLQLNMPFQMMGQAIQQMAQSYSKFLPFARMWQAQAHDDFERAGDFALAEGMVTFADVGYLYPNGRGVEGASFVARRGTITYITGDTGSGKSTLFKLLLKSMNAQSGTITVDGVPIDAVSRADWFAHVAAVPQDVALLNDTLATNIVLGRPYDETRLRRAAERASVLAFIDGLAEGFETVVGERGLKLSGGERQRIAIARALYADPAIVLLDEASSALDADTEKDIMDQLRRICDQVTIIAITHRLSVIAPGDTVVRIAPANGP</sequence>
<evidence type="ECO:0000313" key="12">
    <source>
        <dbReference type="Proteomes" id="UP000008850"/>
    </source>
</evidence>
<keyword evidence="7 8" id="KW-0472">Membrane</keyword>
<protein>
    <submittedName>
        <fullName evidence="11">Lipid A export ATP-binding/permease protein MsbA</fullName>
    </submittedName>
</protein>
<dbReference type="InterPro" id="IPR003439">
    <property type="entry name" value="ABC_transporter-like_ATP-bd"/>
</dbReference>
<accession>G4R6N4</accession>
<dbReference type="AlphaFoldDB" id="G4R6N4"/>
<dbReference type="Gene3D" id="3.40.50.300">
    <property type="entry name" value="P-loop containing nucleotide triphosphate hydrolases"/>
    <property type="match status" value="1"/>
</dbReference>
<dbReference type="PROSITE" id="PS00211">
    <property type="entry name" value="ABC_TRANSPORTER_1"/>
    <property type="match status" value="1"/>
</dbReference>
<dbReference type="GO" id="GO:0005524">
    <property type="term" value="F:ATP binding"/>
    <property type="evidence" value="ECO:0007669"/>
    <property type="project" value="UniProtKB-KW"/>
</dbReference>
<keyword evidence="6 8" id="KW-1133">Transmembrane helix</keyword>
<evidence type="ECO:0000256" key="6">
    <source>
        <dbReference type="ARBA" id="ARBA00022989"/>
    </source>
</evidence>
<dbReference type="PANTHER" id="PTHR24221">
    <property type="entry name" value="ATP-BINDING CASSETTE SUB-FAMILY B"/>
    <property type="match status" value="1"/>
</dbReference>
<dbReference type="RefSeq" id="WP_014131345.1">
    <property type="nucleotide sequence ID" value="NC_016078.1"/>
</dbReference>
<name>G4R6N4_PELHB</name>
<evidence type="ECO:0000259" key="10">
    <source>
        <dbReference type="PROSITE" id="PS50929"/>
    </source>
</evidence>
<dbReference type="eggNOG" id="COG1132">
    <property type="taxonomic scope" value="Bacteria"/>
</dbReference>
<evidence type="ECO:0000256" key="2">
    <source>
        <dbReference type="ARBA" id="ARBA00005417"/>
    </source>
</evidence>
<evidence type="ECO:0000313" key="11">
    <source>
        <dbReference type="EMBL" id="AEQ52196.1"/>
    </source>
</evidence>
<feature type="transmembrane region" description="Helical" evidence="8">
    <location>
        <begin position="168"/>
        <end position="184"/>
    </location>
</feature>
<keyword evidence="5 11" id="KW-0067">ATP-binding</keyword>
<dbReference type="Pfam" id="PF00005">
    <property type="entry name" value="ABC_tran"/>
    <property type="match status" value="1"/>
</dbReference>
<dbReference type="HOGENOM" id="CLU_000604_84_3_5"/>
<dbReference type="SUPFAM" id="SSF90123">
    <property type="entry name" value="ABC transporter transmembrane region"/>
    <property type="match status" value="1"/>
</dbReference>
<feature type="transmembrane region" description="Helical" evidence="8">
    <location>
        <begin position="137"/>
        <end position="162"/>
    </location>
</feature>
<dbReference type="InterPro" id="IPR036640">
    <property type="entry name" value="ABC1_TM_sf"/>
</dbReference>
<dbReference type="Pfam" id="PF00664">
    <property type="entry name" value="ABC_membrane"/>
    <property type="match status" value="1"/>
</dbReference>
<evidence type="ECO:0000256" key="1">
    <source>
        <dbReference type="ARBA" id="ARBA00004651"/>
    </source>
</evidence>
<evidence type="ECO:0000256" key="8">
    <source>
        <dbReference type="SAM" id="Phobius"/>
    </source>
</evidence>
<dbReference type="SUPFAM" id="SSF52540">
    <property type="entry name" value="P-loop containing nucleoside triphosphate hydrolases"/>
    <property type="match status" value="1"/>
</dbReference>
<dbReference type="InterPro" id="IPR027417">
    <property type="entry name" value="P-loop_NTPase"/>
</dbReference>
<feature type="domain" description="ABC transmembrane type-1" evidence="10">
    <location>
        <begin position="28"/>
        <end position="311"/>
    </location>
</feature>
<dbReference type="InterPro" id="IPR003593">
    <property type="entry name" value="AAA+_ATPase"/>
</dbReference>
<dbReference type="InterPro" id="IPR039421">
    <property type="entry name" value="Type_1_exporter"/>
</dbReference>
<dbReference type="PATRIC" id="fig|1082931.4.peg.2155"/>
<dbReference type="PANTHER" id="PTHR24221:SF503">
    <property type="entry name" value="MITOCHONDRIAL POTASSIUM CHANNEL ATP-BINDING SUBUNIT"/>
    <property type="match status" value="1"/>
</dbReference>
<gene>
    <name evidence="11" type="ordered locus">KKY_2187</name>
</gene>
<dbReference type="InterPro" id="IPR011527">
    <property type="entry name" value="ABC1_TM_dom"/>
</dbReference>
<dbReference type="Proteomes" id="UP000008850">
    <property type="component" value="Chromosome"/>
</dbReference>
<dbReference type="KEGG" id="phl:KKY_2187"/>
<feature type="transmembrane region" description="Helical" evidence="8">
    <location>
        <begin position="26"/>
        <end position="48"/>
    </location>
</feature>
<evidence type="ECO:0000256" key="4">
    <source>
        <dbReference type="ARBA" id="ARBA00022741"/>
    </source>
</evidence>
<keyword evidence="12" id="KW-1185">Reference proteome</keyword>
<feature type="transmembrane region" description="Helical" evidence="8">
    <location>
        <begin position="252"/>
        <end position="272"/>
    </location>
</feature>
<dbReference type="Gene3D" id="1.20.1560.10">
    <property type="entry name" value="ABC transporter type 1, transmembrane domain"/>
    <property type="match status" value="1"/>
</dbReference>
<evidence type="ECO:0000256" key="7">
    <source>
        <dbReference type="ARBA" id="ARBA00023136"/>
    </source>
</evidence>
<dbReference type="GO" id="GO:0140359">
    <property type="term" value="F:ABC-type transporter activity"/>
    <property type="evidence" value="ECO:0007669"/>
    <property type="project" value="InterPro"/>
</dbReference>
<dbReference type="PROSITE" id="PS50929">
    <property type="entry name" value="ABC_TM1F"/>
    <property type="match status" value="1"/>
</dbReference>
<feature type="transmembrane region" description="Helical" evidence="8">
    <location>
        <begin position="60"/>
        <end position="81"/>
    </location>
</feature>
<dbReference type="GO" id="GO:0005886">
    <property type="term" value="C:plasma membrane"/>
    <property type="evidence" value="ECO:0007669"/>
    <property type="project" value="UniProtKB-SubCell"/>
</dbReference>
<dbReference type="InterPro" id="IPR017871">
    <property type="entry name" value="ABC_transporter-like_CS"/>
</dbReference>
<feature type="domain" description="ABC transporter" evidence="9">
    <location>
        <begin position="344"/>
        <end position="552"/>
    </location>
</feature>